<keyword evidence="2" id="KW-0479">Metal-binding</keyword>
<dbReference type="FunFam" id="3.30.160.60:FF:000065">
    <property type="entry name" value="B-cell CLL/lymphoma 6, member B"/>
    <property type="match status" value="1"/>
</dbReference>
<evidence type="ECO:0000313" key="15">
    <source>
        <dbReference type="Proteomes" id="UP000327493"/>
    </source>
</evidence>
<dbReference type="SMART" id="SM00225">
    <property type="entry name" value="BTB"/>
    <property type="match status" value="1"/>
</dbReference>
<evidence type="ECO:0000256" key="5">
    <source>
        <dbReference type="ARBA" id="ARBA00022833"/>
    </source>
</evidence>
<dbReference type="SMART" id="SM00384">
    <property type="entry name" value="AT_hook"/>
    <property type="match status" value="2"/>
</dbReference>
<dbReference type="PROSITE" id="PS00028">
    <property type="entry name" value="ZINC_FINGER_C2H2_1"/>
    <property type="match status" value="9"/>
</dbReference>
<comment type="subcellular location">
    <subcellularLocation>
        <location evidence="1">Nucleus</location>
    </subcellularLocation>
</comment>
<feature type="compositionally biased region" description="Basic and acidic residues" evidence="11">
    <location>
        <begin position="544"/>
        <end position="560"/>
    </location>
</feature>
<dbReference type="Pfam" id="PF13912">
    <property type="entry name" value="zf-C2H2_6"/>
    <property type="match status" value="3"/>
</dbReference>
<evidence type="ECO:0000256" key="4">
    <source>
        <dbReference type="ARBA" id="ARBA00022771"/>
    </source>
</evidence>
<feature type="region of interest" description="Disordered" evidence="11">
    <location>
        <begin position="693"/>
        <end position="726"/>
    </location>
</feature>
<dbReference type="EMBL" id="VOFY01000009">
    <property type="protein sequence ID" value="KAA8589736.1"/>
    <property type="molecule type" value="Genomic_DNA"/>
</dbReference>
<dbReference type="GO" id="GO:0003677">
    <property type="term" value="F:DNA binding"/>
    <property type="evidence" value="ECO:0007669"/>
    <property type="project" value="UniProtKB-KW"/>
</dbReference>
<dbReference type="InterPro" id="IPR013087">
    <property type="entry name" value="Znf_C2H2_type"/>
</dbReference>
<keyword evidence="7" id="KW-0238">DNA-binding</keyword>
<evidence type="ECO:0000259" key="12">
    <source>
        <dbReference type="PROSITE" id="PS50097"/>
    </source>
</evidence>
<evidence type="ECO:0000256" key="9">
    <source>
        <dbReference type="ARBA" id="ARBA00023242"/>
    </source>
</evidence>
<evidence type="ECO:0000256" key="11">
    <source>
        <dbReference type="SAM" id="MobiDB-lite"/>
    </source>
</evidence>
<keyword evidence="9" id="KW-0539">Nucleus</keyword>
<keyword evidence="8" id="KW-0804">Transcription</keyword>
<evidence type="ECO:0000256" key="8">
    <source>
        <dbReference type="ARBA" id="ARBA00023163"/>
    </source>
</evidence>
<evidence type="ECO:0000256" key="10">
    <source>
        <dbReference type="PROSITE-ProRule" id="PRU00042"/>
    </source>
</evidence>
<name>A0A5J5DAS8_9PERO</name>
<dbReference type="InterPro" id="IPR000210">
    <property type="entry name" value="BTB/POZ_dom"/>
</dbReference>
<accession>A0A5J5DAS8</accession>
<sequence>MSSEESYLAIIRYLTDEREPYAPGTPGNTKRKIRKAATCYVVRNGTLFYQRRLKGQNDFTELEVVLQDGRRRELINEAHIVMEGGEHLNQQLTWDTISQKYWWRGILKHVKDHIRECAQCQSRRSADDGSGPRLLSRPGKRRAPASANDDEDEEGEEEEGDDSLVFTDSSFQLRSKLSKTMAKHELVFVDSKGEVNQFLPKHSQTMLDKLNQQRISNQFCDITLLIEGEEYRAHKAVLAACSEYFNELFFEKGAASTHEAVVDLSGFTKSSFLPLLDFAYTSTLTFNFCVMADIANLARHLLMTEVLQICESVHKQVEEQKLTVYQRGDVHTVVSSQPAAPEGESGSYVVTIESDGRAVVTQSGVAVTGEPLAFVAPTEEAYIQQPMTVVAEAVDGDTVHHGEAGQNESMTLITHSGQAEPGETVTLISRSAEGMEEETMTVVTHSGQAGASDSLAVVSACLAMEQPQAAEAGAFVINVDPGKASPSDVVELASAASEAVALPQEMRESAPTPQKRKRGRPAKVKKDVEVDEFVPLDEEDPSADESHGEKQEMMSDDPNRRRLRQRSIAEGGYARKRGRPPKQPAETQGEGMSVSESGADPEASTAESLATGELGTDEAGPTVPEPETETKQEPTPAGSAVDGEHTCSECGMSFQRRYALIMHTLKHEKARGYKCSLCSKEFQYAASLRAHLARHKQQSSQRAPVAKPPVEQSSDGKVESDLDEKSLSPHTKREFVCDICGKTLPKLYSLRIHMLNHTGVRPHTCKVCGKTFAHKHSLKMHRALHDVTKQFQCTYCESKYLCNTCGATFHRASALSKHLKKHLPKPDVRPFACAHCDKRFYESKDLQQHMNKHMGLKPFQCQVCGKCYSWKKDWCNVCGKEFFEKALFRRHVTKATHGKKGRVKQNLERECEQCGRKFTQLREYRRHVNNHQGVKPFECLTCGVAWADARSLKRHVRTHTGERPYVCPMCQEAHIDARTLRKHMAKYHGDNLPGKIMLEKDTLQFHNQGTQVEHAVSILASELPPELRPAQQPPSEEIETVLITEETVEAVEAVQAAQAAGDGSLVTLSDQGIMQVVNYVLAQQALTDTKLDEAPDVIQTMEVEVAHVAEVE</sequence>
<dbReference type="SMART" id="SM00355">
    <property type="entry name" value="ZnF_C2H2"/>
    <property type="match status" value="10"/>
</dbReference>
<dbReference type="AlphaFoldDB" id="A0A5J5DAS8"/>
<proteinExistence type="predicted"/>
<dbReference type="SUPFAM" id="SSF57667">
    <property type="entry name" value="beta-beta-alpha zinc fingers"/>
    <property type="match status" value="5"/>
</dbReference>
<feature type="region of interest" description="Disordered" evidence="11">
    <location>
        <begin position="120"/>
        <end position="162"/>
    </location>
</feature>
<dbReference type="PROSITE" id="PS50097">
    <property type="entry name" value="BTB"/>
    <property type="match status" value="1"/>
</dbReference>
<dbReference type="PROSITE" id="PS50157">
    <property type="entry name" value="ZINC_FINGER_C2H2_2"/>
    <property type="match status" value="9"/>
</dbReference>
<feature type="domain" description="C2H2-type" evidence="13">
    <location>
        <begin position="735"/>
        <end position="762"/>
    </location>
</feature>
<comment type="caution">
    <text evidence="14">The sequence shown here is derived from an EMBL/GenBank/DDBJ whole genome shotgun (WGS) entry which is preliminary data.</text>
</comment>
<feature type="domain" description="C2H2-type" evidence="13">
    <location>
        <begin position="673"/>
        <end position="700"/>
    </location>
</feature>
<evidence type="ECO:0000259" key="13">
    <source>
        <dbReference type="PROSITE" id="PS50157"/>
    </source>
</evidence>
<evidence type="ECO:0000256" key="3">
    <source>
        <dbReference type="ARBA" id="ARBA00022737"/>
    </source>
</evidence>
<dbReference type="Gene3D" id="1.10.340.70">
    <property type="match status" value="1"/>
</dbReference>
<gene>
    <name evidence="14" type="ORF">FQN60_013101</name>
</gene>
<dbReference type="GO" id="GO:0000981">
    <property type="term" value="F:DNA-binding transcription factor activity, RNA polymerase II-specific"/>
    <property type="evidence" value="ECO:0007669"/>
    <property type="project" value="TreeGrafter"/>
</dbReference>
<dbReference type="FunFam" id="3.30.160.60:FF:001228">
    <property type="entry name" value="Zinc finger protein 236"/>
    <property type="match status" value="1"/>
</dbReference>
<keyword evidence="4 10" id="KW-0863">Zinc-finger</keyword>
<feature type="domain" description="C2H2-type" evidence="13">
    <location>
        <begin position="800"/>
        <end position="827"/>
    </location>
</feature>
<dbReference type="InterPro" id="IPR017956">
    <property type="entry name" value="AT_hook_DNA-bd_motif"/>
</dbReference>
<feature type="domain" description="C2H2-type" evidence="13">
    <location>
        <begin position="645"/>
        <end position="672"/>
    </location>
</feature>
<dbReference type="PANTHER" id="PTHR24394:SF41">
    <property type="entry name" value="ZINC FINGER AND BTB DOMAIN CONTAINING 11"/>
    <property type="match status" value="1"/>
</dbReference>
<reference evidence="14 15" key="1">
    <citation type="submission" date="2019-08" db="EMBL/GenBank/DDBJ databases">
        <title>A chromosome-level genome assembly, high-density linkage maps, and genome scans reveal the genomic architecture of hybrid incompatibilities underlying speciation via character displacement in darters (Percidae: Etheostominae).</title>
        <authorList>
            <person name="Moran R.L."/>
            <person name="Catchen J.M."/>
            <person name="Fuller R.C."/>
        </authorList>
    </citation>
    <scope>NUCLEOTIDE SEQUENCE [LARGE SCALE GENOMIC DNA]</scope>
    <source>
        <strain evidence="14">EspeVRDwgs_2016</strain>
        <tissue evidence="14">Muscle</tissue>
    </source>
</reference>
<feature type="compositionally biased region" description="Acidic residues" evidence="11">
    <location>
        <begin position="148"/>
        <end position="162"/>
    </location>
</feature>
<dbReference type="FunFam" id="3.30.710.10:FF:000070">
    <property type="entry name" value="zinc finger and BTB domain-containing protein 11"/>
    <property type="match status" value="1"/>
</dbReference>
<evidence type="ECO:0008006" key="16">
    <source>
        <dbReference type="Google" id="ProtNLM"/>
    </source>
</evidence>
<keyword evidence="15" id="KW-1185">Reference proteome</keyword>
<feature type="compositionally biased region" description="Basic and acidic residues" evidence="11">
    <location>
        <begin position="714"/>
        <end position="726"/>
    </location>
</feature>
<feature type="domain" description="C2H2-type" evidence="13">
    <location>
        <begin position="831"/>
        <end position="858"/>
    </location>
</feature>
<dbReference type="GO" id="GO:0008270">
    <property type="term" value="F:zinc ion binding"/>
    <property type="evidence" value="ECO:0007669"/>
    <property type="project" value="UniProtKB-KW"/>
</dbReference>
<dbReference type="Proteomes" id="UP000327493">
    <property type="component" value="Chromosome 9"/>
</dbReference>
<dbReference type="CDD" id="cd18202">
    <property type="entry name" value="BTB_POZ_ZBTB11"/>
    <property type="match status" value="1"/>
</dbReference>
<dbReference type="InterPro" id="IPR011333">
    <property type="entry name" value="SKP1/BTB/POZ_sf"/>
</dbReference>
<dbReference type="InterPro" id="IPR041588">
    <property type="entry name" value="Integrase_H2C2"/>
</dbReference>
<dbReference type="FunFam" id="1.10.340.70:FF:000002">
    <property type="entry name" value="Zinc finger and BTB domain-containing protein 11"/>
    <property type="match status" value="1"/>
</dbReference>
<dbReference type="Pfam" id="PF00096">
    <property type="entry name" value="zf-C2H2"/>
    <property type="match status" value="4"/>
</dbReference>
<feature type="domain" description="C2H2-type" evidence="13">
    <location>
        <begin position="937"/>
        <end position="964"/>
    </location>
</feature>
<dbReference type="PANTHER" id="PTHR24394">
    <property type="entry name" value="ZINC FINGER PROTEIN"/>
    <property type="match status" value="1"/>
</dbReference>
<feature type="domain" description="BTB" evidence="12">
    <location>
        <begin position="220"/>
        <end position="288"/>
    </location>
</feature>
<dbReference type="Pfam" id="PF17921">
    <property type="entry name" value="Integrase_H2C2"/>
    <property type="match status" value="1"/>
</dbReference>
<dbReference type="GO" id="GO:0005634">
    <property type="term" value="C:nucleus"/>
    <property type="evidence" value="ECO:0007669"/>
    <property type="project" value="UniProtKB-SubCell"/>
</dbReference>
<feature type="domain" description="C2H2-type" evidence="13">
    <location>
        <begin position="909"/>
        <end position="936"/>
    </location>
</feature>
<feature type="domain" description="C2H2-type" evidence="13">
    <location>
        <begin position="965"/>
        <end position="993"/>
    </location>
</feature>
<dbReference type="FunFam" id="3.30.160.60:FF:000633">
    <property type="entry name" value="Zinc finger and BTB domain containing 11"/>
    <property type="match status" value="1"/>
</dbReference>
<keyword evidence="3" id="KW-0677">Repeat</keyword>
<dbReference type="SUPFAM" id="SSF54695">
    <property type="entry name" value="POZ domain"/>
    <property type="match status" value="1"/>
</dbReference>
<protein>
    <recommendedName>
        <fullName evidence="16">Zinc finger and BTB domain-containing protein 11</fullName>
    </recommendedName>
</protein>
<organism evidence="14 15">
    <name type="scientific">Etheostoma spectabile</name>
    <name type="common">orangethroat darter</name>
    <dbReference type="NCBI Taxonomy" id="54343"/>
    <lineage>
        <taxon>Eukaryota</taxon>
        <taxon>Metazoa</taxon>
        <taxon>Chordata</taxon>
        <taxon>Craniata</taxon>
        <taxon>Vertebrata</taxon>
        <taxon>Euteleostomi</taxon>
        <taxon>Actinopterygii</taxon>
        <taxon>Neopterygii</taxon>
        <taxon>Teleostei</taxon>
        <taxon>Neoteleostei</taxon>
        <taxon>Acanthomorphata</taxon>
        <taxon>Eupercaria</taxon>
        <taxon>Perciformes</taxon>
        <taxon>Percoidei</taxon>
        <taxon>Percidae</taxon>
        <taxon>Etheostomatinae</taxon>
        <taxon>Etheostoma</taxon>
    </lineage>
</organism>
<dbReference type="Pfam" id="PF00651">
    <property type="entry name" value="BTB"/>
    <property type="match status" value="1"/>
</dbReference>
<evidence type="ECO:0000256" key="6">
    <source>
        <dbReference type="ARBA" id="ARBA00023015"/>
    </source>
</evidence>
<dbReference type="InterPro" id="IPR048060">
    <property type="entry name" value="ZBTB11_BTB_POZ"/>
</dbReference>
<keyword evidence="6" id="KW-0805">Transcription regulation</keyword>
<feature type="compositionally biased region" description="Basic residues" evidence="11">
    <location>
        <begin position="514"/>
        <end position="523"/>
    </location>
</feature>
<feature type="region of interest" description="Disordered" evidence="11">
    <location>
        <begin position="501"/>
        <end position="645"/>
    </location>
</feature>
<evidence type="ECO:0000256" key="7">
    <source>
        <dbReference type="ARBA" id="ARBA00023125"/>
    </source>
</evidence>
<dbReference type="Gene3D" id="3.30.710.10">
    <property type="entry name" value="Potassium Channel Kv1.1, Chain A"/>
    <property type="match status" value="1"/>
</dbReference>
<evidence type="ECO:0000256" key="2">
    <source>
        <dbReference type="ARBA" id="ARBA00022723"/>
    </source>
</evidence>
<evidence type="ECO:0000256" key="1">
    <source>
        <dbReference type="ARBA" id="ARBA00004123"/>
    </source>
</evidence>
<keyword evidence="5" id="KW-0862">Zinc</keyword>
<feature type="compositionally biased region" description="Acidic residues" evidence="11">
    <location>
        <begin position="529"/>
        <end position="543"/>
    </location>
</feature>
<dbReference type="Gene3D" id="3.30.160.60">
    <property type="entry name" value="Classic Zinc Finger"/>
    <property type="match status" value="7"/>
</dbReference>
<dbReference type="InterPro" id="IPR036236">
    <property type="entry name" value="Znf_C2H2_sf"/>
</dbReference>
<feature type="domain" description="C2H2-type" evidence="13">
    <location>
        <begin position="763"/>
        <end position="790"/>
    </location>
</feature>
<evidence type="ECO:0000313" key="14">
    <source>
        <dbReference type="EMBL" id="KAA8589736.1"/>
    </source>
</evidence>